<accession>A0A1G8R6A2</accession>
<proteinExistence type="predicted"/>
<dbReference type="Pfam" id="PF12728">
    <property type="entry name" value="HTH_17"/>
    <property type="match status" value="1"/>
</dbReference>
<dbReference type="AlphaFoldDB" id="A0A1G8R6A2"/>
<dbReference type="NCBIfam" id="TIGR01764">
    <property type="entry name" value="excise"/>
    <property type="match status" value="1"/>
</dbReference>
<evidence type="ECO:0000313" key="2">
    <source>
        <dbReference type="EMBL" id="SDJ12373.1"/>
    </source>
</evidence>
<evidence type="ECO:0000313" key="3">
    <source>
        <dbReference type="Proteomes" id="UP000181870"/>
    </source>
</evidence>
<dbReference type="InterPro" id="IPR041657">
    <property type="entry name" value="HTH_17"/>
</dbReference>
<dbReference type="EMBL" id="FNDO01000128">
    <property type="protein sequence ID" value="SDJ12373.1"/>
    <property type="molecule type" value="Genomic_DNA"/>
</dbReference>
<evidence type="ECO:0000259" key="1">
    <source>
        <dbReference type="Pfam" id="PF12728"/>
    </source>
</evidence>
<dbReference type="InterPro" id="IPR010093">
    <property type="entry name" value="SinI_DNA-bd"/>
</dbReference>
<protein>
    <submittedName>
        <fullName evidence="2">DNA binding domain-containing protein, excisionase family</fullName>
    </submittedName>
</protein>
<reference evidence="2 3" key="1">
    <citation type="submission" date="2016-10" db="EMBL/GenBank/DDBJ databases">
        <authorList>
            <person name="de Groot N.N."/>
        </authorList>
    </citation>
    <scope>NUCLEOTIDE SEQUENCE [LARGE SCALE GENOMIC DNA]</scope>
    <source>
        <strain evidence="2 3">NLAE-zl-C57</strain>
    </source>
</reference>
<dbReference type="InterPro" id="IPR036187">
    <property type="entry name" value="DNA_mismatch_repair_MutS_sf"/>
</dbReference>
<sequence length="149" mass="17847">MRDFDFFSTIERLEELKDIVAKLDDLELLYQKVHSMEIFLNRFKKLGDLIMHLQKIEKSTYMLKEFLHMDEAAQYLGITKGCLYKMTASNRITCYKPGGKQIFIHRDDLNNWIKSNRIISDEEMRRKQLEYEIFKGELSEQKRKKGANK</sequence>
<dbReference type="GO" id="GO:0003677">
    <property type="term" value="F:DNA binding"/>
    <property type="evidence" value="ECO:0007669"/>
    <property type="project" value="InterPro"/>
</dbReference>
<organism evidence="2 3">
    <name type="scientific">Bacteroides ovatus</name>
    <dbReference type="NCBI Taxonomy" id="28116"/>
    <lineage>
        <taxon>Bacteria</taxon>
        <taxon>Pseudomonadati</taxon>
        <taxon>Bacteroidota</taxon>
        <taxon>Bacteroidia</taxon>
        <taxon>Bacteroidales</taxon>
        <taxon>Bacteroidaceae</taxon>
        <taxon>Bacteroides</taxon>
    </lineage>
</organism>
<dbReference type="Proteomes" id="UP000181870">
    <property type="component" value="Unassembled WGS sequence"/>
</dbReference>
<dbReference type="RefSeq" id="WP_074638928.1">
    <property type="nucleotide sequence ID" value="NZ_FNDO01000128.1"/>
</dbReference>
<feature type="domain" description="Helix-turn-helix" evidence="1">
    <location>
        <begin position="70"/>
        <end position="117"/>
    </location>
</feature>
<dbReference type="SUPFAM" id="SSF48334">
    <property type="entry name" value="DNA repair protein MutS, domain III"/>
    <property type="match status" value="1"/>
</dbReference>
<name>A0A1G8R6A2_BACOV</name>
<gene>
    <name evidence="2" type="ORF">SAMN05192582_11284</name>
</gene>